<keyword evidence="3 4" id="KW-0732">Signal</keyword>
<dbReference type="PANTHER" id="PTHR30290">
    <property type="entry name" value="PERIPLASMIC BINDING COMPONENT OF ABC TRANSPORTER"/>
    <property type="match status" value="1"/>
</dbReference>
<evidence type="ECO:0000256" key="2">
    <source>
        <dbReference type="ARBA" id="ARBA00022448"/>
    </source>
</evidence>
<dbReference type="GO" id="GO:1904680">
    <property type="term" value="F:peptide transmembrane transporter activity"/>
    <property type="evidence" value="ECO:0007669"/>
    <property type="project" value="TreeGrafter"/>
</dbReference>
<organism evidence="6 7">
    <name type="scientific">Deinococcus yavapaiensis KR-236</name>
    <dbReference type="NCBI Taxonomy" id="694435"/>
    <lineage>
        <taxon>Bacteria</taxon>
        <taxon>Thermotogati</taxon>
        <taxon>Deinococcota</taxon>
        <taxon>Deinococci</taxon>
        <taxon>Deinococcales</taxon>
        <taxon>Deinococcaceae</taxon>
        <taxon>Deinococcus</taxon>
    </lineage>
</organism>
<dbReference type="GO" id="GO:0015833">
    <property type="term" value="P:peptide transport"/>
    <property type="evidence" value="ECO:0007669"/>
    <property type="project" value="TreeGrafter"/>
</dbReference>
<feature type="signal peptide" evidence="4">
    <location>
        <begin position="1"/>
        <end position="18"/>
    </location>
</feature>
<accession>A0A318S469</accession>
<dbReference type="Gene3D" id="3.40.190.10">
    <property type="entry name" value="Periplasmic binding protein-like II"/>
    <property type="match status" value="1"/>
</dbReference>
<keyword evidence="2" id="KW-0813">Transport</keyword>
<dbReference type="CDD" id="cd08500">
    <property type="entry name" value="PBP2_NikA_DppA_OppA_like_4"/>
    <property type="match status" value="1"/>
</dbReference>
<name>A0A318S469_9DEIO</name>
<sequence>MKKFLFVAAAMTMATAMAEVTPGPFVYPAAWSADAPKEAKRGGELRLSAFSDFRTFNPFTSSEANSIPQRMGTGASLFTQDPRTDDFIPLMAASDPVVSNNGKRFVVTLRRGMQFSDGQEITADDFVSTMNIHKDEKVGSNSYATFFLANKPITIKKLGTYQLQFDFPSVSSSALSRMSFTPQPDHIFGKAYREGGAEAIKKLWTLNEPARNIVSAGMWVVDSYRAGERTVFRKNPNFGEWNKDSAGNALPYLDRMSVAIVKDSNAEIAAFVAGDLDIGNAATADQLSQIQRAVQGGNLKATIIANVSPNATSSWITFNWNQADNPFKQKLFRDVRFRRAMSHLADRDAMVRLAFGGLGTPAYFSTYPIFARNWAPASVPRYEYNIEEAQKLLAQIGFSKKDSEGYLVDKSGRRLEFNLVTNAGNNQREQLMRIFADTAKRAGVKVNAQAIDFNVLVSQLTSTGANRPFDAILLGLSGGTNIYPAGGSNVTPCDSNLHSWNRAGKCLVSQEQLMEKLYFQGDAELNLAKRKQIAAQQLKVESELQPVIYLAGTNFHVVYNTRLGGEMPRNLMDAYNGSRYQALTYIK</sequence>
<dbReference type="RefSeq" id="WP_110887131.1">
    <property type="nucleotide sequence ID" value="NZ_QJSX01000009.1"/>
</dbReference>
<dbReference type="AlphaFoldDB" id="A0A318S469"/>
<gene>
    <name evidence="6" type="ORF">DES52_109108</name>
</gene>
<reference evidence="6 7" key="1">
    <citation type="submission" date="2018-06" db="EMBL/GenBank/DDBJ databases">
        <title>Genomic Encyclopedia of Type Strains, Phase IV (KMG-IV): sequencing the most valuable type-strain genomes for metagenomic binning, comparative biology and taxonomic classification.</title>
        <authorList>
            <person name="Goeker M."/>
        </authorList>
    </citation>
    <scope>NUCLEOTIDE SEQUENCE [LARGE SCALE GENOMIC DNA]</scope>
    <source>
        <strain evidence="6 7">DSM 18048</strain>
    </source>
</reference>
<feature type="chain" id="PRO_5016334203" evidence="4">
    <location>
        <begin position="19"/>
        <end position="587"/>
    </location>
</feature>
<proteinExistence type="inferred from homology"/>
<comment type="caution">
    <text evidence="6">The sequence shown here is derived from an EMBL/GenBank/DDBJ whole genome shotgun (WGS) entry which is preliminary data.</text>
</comment>
<dbReference type="Pfam" id="PF00496">
    <property type="entry name" value="SBP_bac_5"/>
    <property type="match status" value="1"/>
</dbReference>
<evidence type="ECO:0000256" key="1">
    <source>
        <dbReference type="ARBA" id="ARBA00005695"/>
    </source>
</evidence>
<dbReference type="PANTHER" id="PTHR30290:SF9">
    <property type="entry name" value="OLIGOPEPTIDE-BINDING PROTEIN APPA"/>
    <property type="match status" value="1"/>
</dbReference>
<evidence type="ECO:0000313" key="7">
    <source>
        <dbReference type="Proteomes" id="UP000248326"/>
    </source>
</evidence>
<dbReference type="Gene3D" id="3.90.76.10">
    <property type="entry name" value="Dipeptide-binding Protein, Domain 1"/>
    <property type="match status" value="1"/>
</dbReference>
<evidence type="ECO:0000256" key="3">
    <source>
        <dbReference type="ARBA" id="ARBA00022729"/>
    </source>
</evidence>
<keyword evidence="7" id="KW-1185">Reference proteome</keyword>
<comment type="similarity">
    <text evidence="1">Belongs to the bacterial solute-binding protein 5 family.</text>
</comment>
<dbReference type="SUPFAM" id="SSF53850">
    <property type="entry name" value="Periplasmic binding protein-like II"/>
    <property type="match status" value="1"/>
</dbReference>
<dbReference type="EMBL" id="QJSX01000009">
    <property type="protein sequence ID" value="PYE53335.1"/>
    <property type="molecule type" value="Genomic_DNA"/>
</dbReference>
<dbReference type="GO" id="GO:0042597">
    <property type="term" value="C:periplasmic space"/>
    <property type="evidence" value="ECO:0007669"/>
    <property type="project" value="UniProtKB-ARBA"/>
</dbReference>
<dbReference type="PIRSF" id="PIRSF002741">
    <property type="entry name" value="MppA"/>
    <property type="match status" value="1"/>
</dbReference>
<protein>
    <submittedName>
        <fullName evidence="6">Peptide/nickel transport system substrate-binding protein</fullName>
    </submittedName>
</protein>
<evidence type="ECO:0000313" key="6">
    <source>
        <dbReference type="EMBL" id="PYE53335.1"/>
    </source>
</evidence>
<dbReference type="InterPro" id="IPR030678">
    <property type="entry name" value="Peptide/Ni-bd"/>
</dbReference>
<dbReference type="GO" id="GO:0043190">
    <property type="term" value="C:ATP-binding cassette (ABC) transporter complex"/>
    <property type="evidence" value="ECO:0007669"/>
    <property type="project" value="InterPro"/>
</dbReference>
<dbReference type="Gene3D" id="3.10.105.10">
    <property type="entry name" value="Dipeptide-binding Protein, Domain 3"/>
    <property type="match status" value="1"/>
</dbReference>
<dbReference type="InterPro" id="IPR039424">
    <property type="entry name" value="SBP_5"/>
</dbReference>
<dbReference type="OrthoDB" id="9796817at2"/>
<evidence type="ECO:0000256" key="4">
    <source>
        <dbReference type="SAM" id="SignalP"/>
    </source>
</evidence>
<feature type="domain" description="Solute-binding protein family 5" evidence="5">
    <location>
        <begin position="87"/>
        <end position="480"/>
    </location>
</feature>
<dbReference type="Proteomes" id="UP000248326">
    <property type="component" value="Unassembled WGS sequence"/>
</dbReference>
<evidence type="ECO:0000259" key="5">
    <source>
        <dbReference type="Pfam" id="PF00496"/>
    </source>
</evidence>
<dbReference type="InterPro" id="IPR000914">
    <property type="entry name" value="SBP_5_dom"/>
</dbReference>